<proteinExistence type="predicted"/>
<evidence type="ECO:0000313" key="4">
    <source>
        <dbReference type="Proteomes" id="UP001151582"/>
    </source>
</evidence>
<protein>
    <submittedName>
        <fullName evidence="3">Uncharacterized protein</fullName>
    </submittedName>
</protein>
<feature type="compositionally biased region" description="Low complexity" evidence="1">
    <location>
        <begin position="976"/>
        <end position="1001"/>
    </location>
</feature>
<sequence>MTPSTQTAPSALLSSQTTSQATLNVWVATSTVMSSMAFIFVFQGLPTTLTTISPSAGRRMSKYGSGRHQPNELPVGPDFIPPLLTIPGAQKHIGCLAISSESPLLSIAQASMEGLFYLDSDQASTALQDEFDNESGSDNDDASKCRYTVGLDCRHDPTSPSKSPSIMVTRGRSISFTDSGPQGHSPHLLMDEKLDISPVATARLKSGSPDSSQRTPTQTSSWNYGGVVSKRRRRTMLWQLAHVRRMSMGPTALLSQPGRLSMAPPTTQLANPLLPKLLDASREMADGASSDIDWSTFASPRVQLHLESAHTNEGTAPPSPLGRHQTGSLEPLTETRSISFMDPAPSVSPFASPTSSIASLASAPDPPDFTLATPEHPVVFRDYGYLEADFKLRLRLWTYPKTVSPLFTAESVMAQVTITPQQDSEATGPRASASPRKTRKQASTITTRARTGPLKTMASVAITNSAGHANPSLLAQRTAGAHRVVVSLTATLNIDHDEVLTAFGQESHNDATSDTSSHMSRTDTAATCYPPRGGNGPALSTILSPPTYPHKPPPTFHDTPPYWPLGTSDHGSLASMPLGPALSSLSTAAPVAKSAASGSGVSHGNEAMSRSQFTHLPRAYSRPEDQITVEVKLATATTSSAMDRPLNTIPSLGWCANSHSLGGDPHWCPWAPEYSVPLPSLNVPVHGVRLDLAIPQSLLEFYHVRTAMFEFFPDEAPDQSSFGHRSFESALLEPGERPCLTIQPGQAWEPCPTLEVATLSAAEADSKGHLPALTAPSPTLQPVLSPQKAERATQTDSGTLLDPKVQGTLDHQRQTIVALQRQLQCRNRWLYLFGIWLGIVCIVVGWVHRDYAAQRLMVAWKPPADTWRWVTTAPLISELAAMLPVNPTTTAAAAANNPTAAVVVDRVGVHPTLAHNKPWDTLITDSDSLLGDQHHALAPADAASLTTRGDDHPTDAMLTSTMATDASQQQTTILGQSAAPVLSSSSQPAASQSQSMESAAAGVRPSPPPDTLETLLHSGWRYVERTWVLFTVRWQQWFGQLHE</sequence>
<evidence type="ECO:0000256" key="1">
    <source>
        <dbReference type="SAM" id="MobiDB-lite"/>
    </source>
</evidence>
<dbReference type="OrthoDB" id="10437478at2759"/>
<evidence type="ECO:0000313" key="3">
    <source>
        <dbReference type="EMBL" id="KAJ1977704.1"/>
    </source>
</evidence>
<feature type="region of interest" description="Disordered" evidence="1">
    <location>
        <begin position="203"/>
        <end position="224"/>
    </location>
</feature>
<name>A0A9W8B603_9FUNG</name>
<keyword evidence="2" id="KW-0812">Transmembrane</keyword>
<feature type="transmembrane region" description="Helical" evidence="2">
    <location>
        <begin position="21"/>
        <end position="45"/>
    </location>
</feature>
<feature type="region of interest" description="Disordered" evidence="1">
    <location>
        <begin position="770"/>
        <end position="804"/>
    </location>
</feature>
<dbReference type="AlphaFoldDB" id="A0A9W8B603"/>
<accession>A0A9W8B603</accession>
<dbReference type="EMBL" id="JANBQB010000326">
    <property type="protein sequence ID" value="KAJ1977704.1"/>
    <property type="molecule type" value="Genomic_DNA"/>
</dbReference>
<dbReference type="Proteomes" id="UP001151582">
    <property type="component" value="Unassembled WGS sequence"/>
</dbReference>
<reference evidence="3" key="1">
    <citation type="submission" date="2022-07" db="EMBL/GenBank/DDBJ databases">
        <title>Phylogenomic reconstructions and comparative analyses of Kickxellomycotina fungi.</title>
        <authorList>
            <person name="Reynolds N.K."/>
            <person name="Stajich J.E."/>
            <person name="Barry K."/>
            <person name="Grigoriev I.V."/>
            <person name="Crous P."/>
            <person name="Smith M.E."/>
        </authorList>
    </citation>
    <scope>NUCLEOTIDE SEQUENCE</scope>
    <source>
        <strain evidence="3">RSA 567</strain>
    </source>
</reference>
<organism evidence="3 4">
    <name type="scientific">Dimargaris verticillata</name>
    <dbReference type="NCBI Taxonomy" id="2761393"/>
    <lineage>
        <taxon>Eukaryota</taxon>
        <taxon>Fungi</taxon>
        <taxon>Fungi incertae sedis</taxon>
        <taxon>Zoopagomycota</taxon>
        <taxon>Kickxellomycotina</taxon>
        <taxon>Dimargaritomycetes</taxon>
        <taxon>Dimargaritales</taxon>
        <taxon>Dimargaritaceae</taxon>
        <taxon>Dimargaris</taxon>
    </lineage>
</organism>
<evidence type="ECO:0000256" key="2">
    <source>
        <dbReference type="SAM" id="Phobius"/>
    </source>
</evidence>
<gene>
    <name evidence="3" type="ORF">H4R34_003476</name>
</gene>
<keyword evidence="2" id="KW-0472">Membrane</keyword>
<feature type="region of interest" description="Disordered" evidence="1">
    <location>
        <begin position="964"/>
        <end position="1010"/>
    </location>
</feature>
<feature type="transmembrane region" description="Helical" evidence="2">
    <location>
        <begin position="829"/>
        <end position="847"/>
    </location>
</feature>
<feature type="region of interest" description="Disordered" evidence="1">
    <location>
        <begin position="419"/>
        <end position="445"/>
    </location>
</feature>
<feature type="compositionally biased region" description="Polar residues" evidence="1">
    <location>
        <begin position="964"/>
        <end position="975"/>
    </location>
</feature>
<comment type="caution">
    <text evidence="3">The sequence shown here is derived from an EMBL/GenBank/DDBJ whole genome shotgun (WGS) entry which is preliminary data.</text>
</comment>
<keyword evidence="2" id="KW-1133">Transmembrane helix</keyword>
<keyword evidence="4" id="KW-1185">Reference proteome</keyword>
<feature type="compositionally biased region" description="Polar residues" evidence="1">
    <location>
        <begin position="208"/>
        <end position="223"/>
    </location>
</feature>